<evidence type="ECO:0000313" key="3">
    <source>
        <dbReference type="Proteomes" id="UP000249115"/>
    </source>
</evidence>
<reference evidence="1 3" key="1">
    <citation type="submission" date="2018-06" db="EMBL/GenBank/DDBJ databases">
        <title>Genomic Encyclopedia of Archaeal and Bacterial Type Strains, Phase II (KMG-II): from individual species to whole genera.</title>
        <authorList>
            <person name="Goeker M."/>
        </authorList>
    </citation>
    <scope>NUCLEOTIDE SEQUENCE [LARGE SCALE GENOMIC DNA]</scope>
    <source>
        <strain evidence="1 3">DSM 22686</strain>
    </source>
</reference>
<evidence type="ECO:0000313" key="4">
    <source>
        <dbReference type="Proteomes" id="UP000321927"/>
    </source>
</evidence>
<dbReference type="EMBL" id="QKZU01000011">
    <property type="protein sequence ID" value="PZX53917.1"/>
    <property type="molecule type" value="Genomic_DNA"/>
</dbReference>
<dbReference type="RefSeq" id="WP_143244224.1">
    <property type="nucleotide sequence ID" value="NZ_MSSV01000015.1"/>
</dbReference>
<gene>
    <name evidence="2" type="ORF">ESW18_15065</name>
    <name evidence="1" type="ORF">LV84_03025</name>
</gene>
<dbReference type="EMBL" id="VORV01000010">
    <property type="protein sequence ID" value="TXD76682.1"/>
    <property type="molecule type" value="Genomic_DNA"/>
</dbReference>
<dbReference type="Proteomes" id="UP000249115">
    <property type="component" value="Unassembled WGS sequence"/>
</dbReference>
<organism evidence="1 3">
    <name type="scientific">Algoriphagus ratkowskyi</name>
    <dbReference type="NCBI Taxonomy" id="57028"/>
    <lineage>
        <taxon>Bacteria</taxon>
        <taxon>Pseudomonadati</taxon>
        <taxon>Bacteroidota</taxon>
        <taxon>Cytophagia</taxon>
        <taxon>Cytophagales</taxon>
        <taxon>Cyclobacteriaceae</taxon>
        <taxon>Algoriphagus</taxon>
    </lineage>
</organism>
<accession>A0A2W7RE70</accession>
<name>A0A2W7RE70_9BACT</name>
<sequence>MSNIRHHKLYKNTMFILNDYDNLFFFAYPARRPIDSFQVTGDRTSENEGDYHVLSRLLPFSVVVVFHH</sequence>
<protein>
    <submittedName>
        <fullName evidence="1">Uncharacterized protein</fullName>
    </submittedName>
</protein>
<proteinExistence type="predicted"/>
<comment type="caution">
    <text evidence="1">The sequence shown here is derived from an EMBL/GenBank/DDBJ whole genome shotgun (WGS) entry which is preliminary data.</text>
</comment>
<reference evidence="2 4" key="2">
    <citation type="submission" date="2019-08" db="EMBL/GenBank/DDBJ databases">
        <title>Genome of Algoriphagus ratkowskyi IC026.</title>
        <authorList>
            <person name="Bowman J.P."/>
        </authorList>
    </citation>
    <scope>NUCLEOTIDE SEQUENCE [LARGE SCALE GENOMIC DNA]</scope>
    <source>
        <strain evidence="2 4">IC026</strain>
    </source>
</reference>
<evidence type="ECO:0000313" key="1">
    <source>
        <dbReference type="EMBL" id="PZX53917.1"/>
    </source>
</evidence>
<keyword evidence="4" id="KW-1185">Reference proteome</keyword>
<dbReference type="AlphaFoldDB" id="A0A2W7RE70"/>
<evidence type="ECO:0000313" key="2">
    <source>
        <dbReference type="EMBL" id="TXD76682.1"/>
    </source>
</evidence>
<dbReference type="Proteomes" id="UP000321927">
    <property type="component" value="Unassembled WGS sequence"/>
</dbReference>